<keyword evidence="2" id="KW-1133">Transmembrane helix</keyword>
<dbReference type="AlphaFoldDB" id="A0A7J5RVS4"/>
<protein>
    <submittedName>
        <fullName evidence="4">Phosphate ABC transporter permease subunit PstC</fullName>
    </submittedName>
</protein>
<dbReference type="EMBL" id="WDAX01000015">
    <property type="protein sequence ID" value="KAB6574371.1"/>
    <property type="molecule type" value="Genomic_DNA"/>
</dbReference>
<dbReference type="PANTHER" id="PTHR30570">
    <property type="entry name" value="PERIPLASMIC PHOSPHATE BINDING COMPONENT OF PHOSPHATE ABC TRANSPORTER"/>
    <property type="match status" value="1"/>
</dbReference>
<keyword evidence="2" id="KW-0812">Transmembrane</keyword>
<accession>A0A7J5RVS4</accession>
<dbReference type="Proteomes" id="UP000462922">
    <property type="component" value="Unassembled WGS sequence"/>
</dbReference>
<reference evidence="4 5" key="1">
    <citation type="journal article" date="2019" name="Nat. Med.">
        <title>A library of human gut bacterial isolates paired with longitudinal multiomics data enables mechanistic microbiome research.</title>
        <authorList>
            <person name="Poyet M."/>
            <person name="Groussin M."/>
            <person name="Gibbons S.M."/>
            <person name="Avila-Pacheco J."/>
            <person name="Jiang X."/>
            <person name="Kearney S.M."/>
            <person name="Perrotta A.R."/>
            <person name="Berdy B."/>
            <person name="Zhao S."/>
            <person name="Lieberman T.D."/>
            <person name="Swanson P.K."/>
            <person name="Smith M."/>
            <person name="Roesemann S."/>
            <person name="Alexander J.E."/>
            <person name="Rich S.A."/>
            <person name="Livny J."/>
            <person name="Vlamakis H."/>
            <person name="Clish C."/>
            <person name="Bullock K."/>
            <person name="Deik A."/>
            <person name="Scott J."/>
            <person name="Pierce K.A."/>
            <person name="Xavier R.J."/>
            <person name="Alm E.J."/>
        </authorList>
    </citation>
    <scope>NUCLEOTIDE SEQUENCE [LARGE SCALE GENOMIC DNA]</scope>
    <source>
        <strain evidence="4 5">BIOML-A110</strain>
    </source>
</reference>
<feature type="non-terminal residue" evidence="4">
    <location>
        <position position="154"/>
    </location>
</feature>
<comment type="caution">
    <text evidence="4">The sequence shown here is derived from an EMBL/GenBank/DDBJ whole genome shotgun (WGS) entry which is preliminary data.</text>
</comment>
<keyword evidence="1" id="KW-0732">Signal</keyword>
<evidence type="ECO:0000259" key="3">
    <source>
        <dbReference type="Pfam" id="PF12849"/>
    </source>
</evidence>
<sequence length="154" mass="17192">MKRVWEKIVEGILTCSGFVTSITILLIVVFLFAEALGLFNKKVIEEGYVLAVNKANPVQELSAAQIKDVFDEEITNWKELGGPDAEVKVFRLEDITSYFSEEELGAEYEKAPRCIGEIVAGNPGIIAFVPSKFIEKDFPGHLLKDESISFDEVF</sequence>
<dbReference type="InterPro" id="IPR050811">
    <property type="entry name" value="Phosphate_ABC_transporter"/>
</dbReference>
<feature type="domain" description="PBP" evidence="3">
    <location>
        <begin position="37"/>
        <end position="106"/>
    </location>
</feature>
<gene>
    <name evidence="4" type="ORF">GAY76_07750</name>
</gene>
<evidence type="ECO:0000313" key="4">
    <source>
        <dbReference type="EMBL" id="KAB6574371.1"/>
    </source>
</evidence>
<name>A0A7J5RVS4_PHOVU</name>
<proteinExistence type="predicted"/>
<evidence type="ECO:0000256" key="2">
    <source>
        <dbReference type="SAM" id="Phobius"/>
    </source>
</evidence>
<keyword evidence="2" id="KW-0472">Membrane</keyword>
<dbReference type="SUPFAM" id="SSF53850">
    <property type="entry name" value="Periplasmic binding protein-like II"/>
    <property type="match status" value="1"/>
</dbReference>
<dbReference type="InterPro" id="IPR024370">
    <property type="entry name" value="PBP_domain"/>
</dbReference>
<dbReference type="Pfam" id="PF12849">
    <property type="entry name" value="PBP_like_2"/>
    <property type="match status" value="1"/>
</dbReference>
<organism evidence="4 5">
    <name type="scientific">Phocaeicola vulgatus</name>
    <name type="common">Bacteroides vulgatus</name>
    <dbReference type="NCBI Taxonomy" id="821"/>
    <lineage>
        <taxon>Bacteria</taxon>
        <taxon>Pseudomonadati</taxon>
        <taxon>Bacteroidota</taxon>
        <taxon>Bacteroidia</taxon>
        <taxon>Bacteroidales</taxon>
        <taxon>Bacteroidaceae</taxon>
        <taxon>Phocaeicola</taxon>
    </lineage>
</organism>
<dbReference type="PANTHER" id="PTHR30570:SF1">
    <property type="entry name" value="PHOSPHATE-BINDING PROTEIN PSTS"/>
    <property type="match status" value="1"/>
</dbReference>
<feature type="transmembrane region" description="Helical" evidence="2">
    <location>
        <begin position="12"/>
        <end position="33"/>
    </location>
</feature>
<dbReference type="Gene3D" id="3.40.190.10">
    <property type="entry name" value="Periplasmic binding protein-like II"/>
    <property type="match status" value="1"/>
</dbReference>
<evidence type="ECO:0000256" key="1">
    <source>
        <dbReference type="ARBA" id="ARBA00022729"/>
    </source>
</evidence>
<evidence type="ECO:0000313" key="5">
    <source>
        <dbReference type="Proteomes" id="UP000462922"/>
    </source>
</evidence>